<gene>
    <name evidence="1" type="ORF">Sradi_2513500</name>
</gene>
<name>A0AAW2SKW1_SESRA</name>
<protein>
    <submittedName>
        <fullName evidence="1">Uncharacterized protein</fullName>
    </submittedName>
</protein>
<organism evidence="1">
    <name type="scientific">Sesamum radiatum</name>
    <name type="common">Black benniseed</name>
    <dbReference type="NCBI Taxonomy" id="300843"/>
    <lineage>
        <taxon>Eukaryota</taxon>
        <taxon>Viridiplantae</taxon>
        <taxon>Streptophyta</taxon>
        <taxon>Embryophyta</taxon>
        <taxon>Tracheophyta</taxon>
        <taxon>Spermatophyta</taxon>
        <taxon>Magnoliopsida</taxon>
        <taxon>eudicotyledons</taxon>
        <taxon>Gunneridae</taxon>
        <taxon>Pentapetalae</taxon>
        <taxon>asterids</taxon>
        <taxon>lamiids</taxon>
        <taxon>Lamiales</taxon>
        <taxon>Pedaliaceae</taxon>
        <taxon>Sesamum</taxon>
    </lineage>
</organism>
<sequence>MGRVWYGSRRGGGGGGLWVWQKLNGAGLESERTRTRPAPLPSLRLVLGLEESWQSRASEDCILDLVSGDLALDMVIISLVQCSRSMKQGRWIPREDLSPVII</sequence>
<comment type="caution">
    <text evidence="1">The sequence shown here is derived from an EMBL/GenBank/DDBJ whole genome shotgun (WGS) entry which is preliminary data.</text>
</comment>
<reference evidence="1" key="1">
    <citation type="submission" date="2020-06" db="EMBL/GenBank/DDBJ databases">
        <authorList>
            <person name="Li T."/>
            <person name="Hu X."/>
            <person name="Zhang T."/>
            <person name="Song X."/>
            <person name="Zhang H."/>
            <person name="Dai N."/>
            <person name="Sheng W."/>
            <person name="Hou X."/>
            <person name="Wei L."/>
        </authorList>
    </citation>
    <scope>NUCLEOTIDE SEQUENCE</scope>
    <source>
        <strain evidence="1">G02</strain>
        <tissue evidence="1">Leaf</tissue>
    </source>
</reference>
<evidence type="ECO:0000313" key="1">
    <source>
        <dbReference type="EMBL" id="KAL0392907.1"/>
    </source>
</evidence>
<dbReference type="AlphaFoldDB" id="A0AAW2SKW1"/>
<reference evidence="1" key="2">
    <citation type="journal article" date="2024" name="Plant">
        <title>Genomic evolution and insights into agronomic trait innovations of Sesamum species.</title>
        <authorList>
            <person name="Miao H."/>
            <person name="Wang L."/>
            <person name="Qu L."/>
            <person name="Liu H."/>
            <person name="Sun Y."/>
            <person name="Le M."/>
            <person name="Wang Q."/>
            <person name="Wei S."/>
            <person name="Zheng Y."/>
            <person name="Lin W."/>
            <person name="Duan Y."/>
            <person name="Cao H."/>
            <person name="Xiong S."/>
            <person name="Wang X."/>
            <person name="Wei L."/>
            <person name="Li C."/>
            <person name="Ma Q."/>
            <person name="Ju M."/>
            <person name="Zhao R."/>
            <person name="Li G."/>
            <person name="Mu C."/>
            <person name="Tian Q."/>
            <person name="Mei H."/>
            <person name="Zhang T."/>
            <person name="Gao T."/>
            <person name="Zhang H."/>
        </authorList>
    </citation>
    <scope>NUCLEOTIDE SEQUENCE</scope>
    <source>
        <strain evidence="1">G02</strain>
    </source>
</reference>
<accession>A0AAW2SKW1</accession>
<proteinExistence type="predicted"/>
<dbReference type="EMBL" id="JACGWJ010000010">
    <property type="protein sequence ID" value="KAL0392907.1"/>
    <property type="molecule type" value="Genomic_DNA"/>
</dbReference>